<sequence length="716" mass="74666">MGQIINVPNQGRVEFPDGMSDAEIVAAIKKNALSYPAPAAAKPKGFGEQLNDFVASVPRQVGLAARYGIEGLGGTFDAFVGNPVRTLASPILGNKPRADTGAALANVIGLPSPANAQERVVGDAARMVAGSAGIIGAAGKTAAFTNGTTQAVARNLAAAPVKQLASGAAAGGAGGYTRETGGNEGSQLIASLAAGVATPFAVGGVQRAAAGIGNRLRPAGPPASPQQQQMQIDITINSALEQNGIKLGDLPAQVAQSIRQDVAKAYKISPDLSPDAVRRLADYRLTGTTPTAAGLTLDPAIVTRQKNLAKVGINSRDPVAQQLGQTERANDRQLTTGLNGLGANTIDDALAGGNKIMSALEARNARAKALIDQRYAGARGADGRSAALDPYAFTQRASDLLDDALLGGKLPTDVRNLLNKAANGEMPLTVDVAEQFKTRIGDLQRSTIDKAEQKALGMVRTALDDTPLLPGQQIGQEAMDAFGRARSLNSKWMGIVEKTPALQAVREGIEPDKFVEKFIVGSGGNANVMDVNMLRNSIRKSPEALSAVREQITSFLKTKALNGANDEVGNFSQSAYNKALLQIGDRKLKLFFAPEQVAQMKAIGRVASYEQFQPTGAAVNKSNTASAGAAMLLDRIADLPFLSRVPFGQQMIAQPLQNISLGIQSNRAMNAPLNIAGPAKAPAQLRARGLMLSPAALMGVEGEEDRQRRLLAAPPR</sequence>
<evidence type="ECO:0000313" key="1">
    <source>
        <dbReference type="EMBL" id="NHZ35345.1"/>
    </source>
</evidence>
<organism evidence="1 2">
    <name type="scientific">Massilia rubra</name>
    <dbReference type="NCBI Taxonomy" id="2607910"/>
    <lineage>
        <taxon>Bacteria</taxon>
        <taxon>Pseudomonadati</taxon>
        <taxon>Pseudomonadota</taxon>
        <taxon>Betaproteobacteria</taxon>
        <taxon>Burkholderiales</taxon>
        <taxon>Oxalobacteraceae</taxon>
        <taxon>Telluria group</taxon>
        <taxon>Massilia</taxon>
    </lineage>
</organism>
<reference evidence="1 2" key="1">
    <citation type="submission" date="2019-09" db="EMBL/GenBank/DDBJ databases">
        <title>Taxonomy of Antarctic Massilia spp.: description of Massilia rubra sp. nov., Massilia aquatica sp. nov., Massilia mucilaginosa sp. nov., Massilia frigida sp. nov. isolated from streams, lakes and regoliths.</title>
        <authorList>
            <person name="Holochova P."/>
            <person name="Sedlacek I."/>
            <person name="Kralova S."/>
            <person name="Maslanova I."/>
            <person name="Busse H.-J."/>
            <person name="Stankova E."/>
            <person name="Vrbovska V."/>
            <person name="Kovarovic V."/>
            <person name="Bartak M."/>
            <person name="Svec P."/>
            <person name="Pantucek R."/>
        </authorList>
    </citation>
    <scope>NUCLEOTIDE SEQUENCE [LARGE SCALE GENOMIC DNA]</scope>
    <source>
        <strain evidence="1 2">CCM 8692</strain>
    </source>
</reference>
<dbReference type="RefSeq" id="WP_167226541.1">
    <property type="nucleotide sequence ID" value="NZ_VUYU01000011.1"/>
</dbReference>
<dbReference type="Proteomes" id="UP000785613">
    <property type="component" value="Unassembled WGS sequence"/>
</dbReference>
<proteinExistence type="predicted"/>
<accession>A0ABX0LM04</accession>
<evidence type="ECO:0000313" key="2">
    <source>
        <dbReference type="Proteomes" id="UP000785613"/>
    </source>
</evidence>
<keyword evidence="2" id="KW-1185">Reference proteome</keyword>
<dbReference type="EMBL" id="VUYU01000011">
    <property type="protein sequence ID" value="NHZ35345.1"/>
    <property type="molecule type" value="Genomic_DNA"/>
</dbReference>
<protein>
    <submittedName>
        <fullName evidence="1">Uncharacterized protein</fullName>
    </submittedName>
</protein>
<comment type="caution">
    <text evidence="1">The sequence shown here is derived from an EMBL/GenBank/DDBJ whole genome shotgun (WGS) entry which is preliminary data.</text>
</comment>
<name>A0ABX0LM04_9BURK</name>
<gene>
    <name evidence="1" type="ORF">F0185_17395</name>
</gene>